<accession>A0A3N1CYU7</accession>
<feature type="region of interest" description="Disordered" evidence="7">
    <location>
        <begin position="295"/>
        <end position="314"/>
    </location>
</feature>
<dbReference type="AlphaFoldDB" id="A0A3N1CYU7"/>
<dbReference type="OrthoDB" id="3679634at2"/>
<feature type="region of interest" description="Disordered" evidence="7">
    <location>
        <begin position="330"/>
        <end position="351"/>
    </location>
</feature>
<dbReference type="InterPro" id="IPR011009">
    <property type="entry name" value="Kinase-like_dom_sf"/>
</dbReference>
<comment type="caution">
    <text evidence="9">The sequence shown here is derived from an EMBL/GenBank/DDBJ whole genome shotgun (WGS) entry which is preliminary data.</text>
</comment>
<dbReference type="PROSITE" id="PS50011">
    <property type="entry name" value="PROTEIN_KINASE_DOM"/>
    <property type="match status" value="1"/>
</dbReference>
<protein>
    <recommendedName>
        <fullName evidence="1">non-specific serine/threonine protein kinase</fullName>
        <ecNumber evidence="1">2.7.11.1</ecNumber>
    </recommendedName>
</protein>
<dbReference type="GO" id="GO:0004674">
    <property type="term" value="F:protein serine/threonine kinase activity"/>
    <property type="evidence" value="ECO:0007669"/>
    <property type="project" value="UniProtKB-KW"/>
</dbReference>
<dbReference type="EC" id="2.7.11.1" evidence="1"/>
<dbReference type="Proteomes" id="UP000272400">
    <property type="component" value="Unassembled WGS sequence"/>
</dbReference>
<evidence type="ECO:0000256" key="7">
    <source>
        <dbReference type="SAM" id="MobiDB-lite"/>
    </source>
</evidence>
<dbReference type="SMART" id="SM00220">
    <property type="entry name" value="S_TKc"/>
    <property type="match status" value="1"/>
</dbReference>
<keyword evidence="10" id="KW-1185">Reference proteome</keyword>
<feature type="region of interest" description="Disordered" evidence="7">
    <location>
        <begin position="243"/>
        <end position="263"/>
    </location>
</feature>
<evidence type="ECO:0000256" key="2">
    <source>
        <dbReference type="ARBA" id="ARBA00022527"/>
    </source>
</evidence>
<proteinExistence type="predicted"/>
<dbReference type="Pfam" id="PF00069">
    <property type="entry name" value="Pkinase"/>
    <property type="match status" value="1"/>
</dbReference>
<organism evidence="9 10">
    <name type="scientific">Actinocorallia herbida</name>
    <dbReference type="NCBI Taxonomy" id="58109"/>
    <lineage>
        <taxon>Bacteria</taxon>
        <taxon>Bacillati</taxon>
        <taxon>Actinomycetota</taxon>
        <taxon>Actinomycetes</taxon>
        <taxon>Streptosporangiales</taxon>
        <taxon>Thermomonosporaceae</taxon>
        <taxon>Actinocorallia</taxon>
    </lineage>
</organism>
<evidence type="ECO:0000256" key="3">
    <source>
        <dbReference type="ARBA" id="ARBA00022679"/>
    </source>
</evidence>
<dbReference type="PANTHER" id="PTHR43289">
    <property type="entry name" value="MITOGEN-ACTIVATED PROTEIN KINASE KINASE KINASE 20-RELATED"/>
    <property type="match status" value="1"/>
</dbReference>
<reference evidence="9 10" key="1">
    <citation type="submission" date="2018-11" db="EMBL/GenBank/DDBJ databases">
        <title>Sequencing the genomes of 1000 actinobacteria strains.</title>
        <authorList>
            <person name="Klenk H.-P."/>
        </authorList>
    </citation>
    <scope>NUCLEOTIDE SEQUENCE [LARGE SCALE GENOMIC DNA]</scope>
    <source>
        <strain evidence="9 10">DSM 44254</strain>
    </source>
</reference>
<name>A0A3N1CYU7_9ACTN</name>
<evidence type="ECO:0000256" key="6">
    <source>
        <dbReference type="ARBA" id="ARBA00022840"/>
    </source>
</evidence>
<keyword evidence="3" id="KW-0808">Transferase</keyword>
<dbReference type="Gene3D" id="1.10.510.10">
    <property type="entry name" value="Transferase(Phosphotransferase) domain 1"/>
    <property type="match status" value="1"/>
</dbReference>
<feature type="domain" description="Protein kinase" evidence="8">
    <location>
        <begin position="1"/>
        <end position="255"/>
    </location>
</feature>
<gene>
    <name evidence="9" type="ORF">EDD29_4013</name>
</gene>
<dbReference type="GO" id="GO:0005524">
    <property type="term" value="F:ATP binding"/>
    <property type="evidence" value="ECO:0007669"/>
    <property type="project" value="UniProtKB-KW"/>
</dbReference>
<keyword evidence="5 9" id="KW-0418">Kinase</keyword>
<evidence type="ECO:0000256" key="4">
    <source>
        <dbReference type="ARBA" id="ARBA00022741"/>
    </source>
</evidence>
<evidence type="ECO:0000259" key="8">
    <source>
        <dbReference type="PROSITE" id="PS50011"/>
    </source>
</evidence>
<sequence length="485" mass="50057">MHTRIGGRYVLQQPLGPRLHLAYDESTGAAVFARHVPLPPELSERLRETLAQDVLRDAAAAARVRHPAAHPVLDAVVHDGDPWIIGPTIAGRPLSDLLAQTGPLPPQAAARIAADLAGALDRAHLVGIVHGDVQPDHVWVTADGRGVLTGFGCGATTRAHDASLVGTPGYTAPEQTAKPAPAADLWSLGATVYLAVEGTSAFPGDDPMSVLSAVLAAEPRPPERAGDLAPVLLDLLAKDPAKRPPEVSATLDRLATPAPRGPRVPVRPPILAAAAACLVVSVAAATTIATALLTSPPAPAVAPSPDAADADPGRYAAAPRACGLLTDEQSEELVPEFSRSETGGGSDREAGTYCRLSDGDFDKDLGVTTELYVLRPGPLGGGPATAREFITGERADAPSEALSSGTVSPVRELTGIGDQAIAYDVYRESLKDQSTRLVFVVSNIAARVTCEQNAETGPQQQLTTDLAACAEKAAGWVAAALEKSG</sequence>
<evidence type="ECO:0000313" key="10">
    <source>
        <dbReference type="Proteomes" id="UP000272400"/>
    </source>
</evidence>
<evidence type="ECO:0000313" key="9">
    <source>
        <dbReference type="EMBL" id="ROO86442.1"/>
    </source>
</evidence>
<keyword evidence="4" id="KW-0547">Nucleotide-binding</keyword>
<dbReference type="RefSeq" id="WP_123665844.1">
    <property type="nucleotide sequence ID" value="NZ_RJKE01000001.1"/>
</dbReference>
<evidence type="ECO:0000256" key="1">
    <source>
        <dbReference type="ARBA" id="ARBA00012513"/>
    </source>
</evidence>
<dbReference type="SUPFAM" id="SSF56112">
    <property type="entry name" value="Protein kinase-like (PK-like)"/>
    <property type="match status" value="1"/>
</dbReference>
<evidence type="ECO:0000256" key="5">
    <source>
        <dbReference type="ARBA" id="ARBA00022777"/>
    </source>
</evidence>
<dbReference type="EMBL" id="RJKE01000001">
    <property type="protein sequence ID" value="ROO86442.1"/>
    <property type="molecule type" value="Genomic_DNA"/>
</dbReference>
<keyword evidence="2 9" id="KW-0723">Serine/threonine-protein kinase</keyword>
<dbReference type="PANTHER" id="PTHR43289:SF6">
    <property type="entry name" value="SERINE_THREONINE-PROTEIN KINASE NEKL-3"/>
    <property type="match status" value="1"/>
</dbReference>
<keyword evidence="6" id="KW-0067">ATP-binding</keyword>
<dbReference type="CDD" id="cd14014">
    <property type="entry name" value="STKc_PknB_like"/>
    <property type="match status" value="1"/>
</dbReference>
<dbReference type="InterPro" id="IPR000719">
    <property type="entry name" value="Prot_kinase_dom"/>
</dbReference>